<dbReference type="GO" id="GO:0030288">
    <property type="term" value="C:outer membrane-bounded periplasmic space"/>
    <property type="evidence" value="ECO:0007669"/>
    <property type="project" value="TreeGrafter"/>
</dbReference>
<evidence type="ECO:0000256" key="2">
    <source>
        <dbReference type="ARBA" id="ARBA00008814"/>
    </source>
</evidence>
<accession>A0A318LKI8</accession>
<dbReference type="Proteomes" id="UP000247892">
    <property type="component" value="Unassembled WGS sequence"/>
</dbReference>
<dbReference type="PROSITE" id="PS50983">
    <property type="entry name" value="FE_B12_PBP"/>
    <property type="match status" value="1"/>
</dbReference>
<comment type="caution">
    <text evidence="7">The sequence shown here is derived from an EMBL/GenBank/DDBJ whole genome shotgun (WGS) entry which is preliminary data.</text>
</comment>
<dbReference type="PROSITE" id="PS51257">
    <property type="entry name" value="PROKAR_LIPOPROTEIN"/>
    <property type="match status" value="1"/>
</dbReference>
<keyword evidence="4 5" id="KW-0732">Signal</keyword>
<name>A0A318LKI8_9PSEU</name>
<dbReference type="GO" id="GO:1901678">
    <property type="term" value="P:iron coordination entity transport"/>
    <property type="evidence" value="ECO:0007669"/>
    <property type="project" value="UniProtKB-ARBA"/>
</dbReference>
<dbReference type="InterPro" id="IPR002491">
    <property type="entry name" value="ABC_transptr_periplasmic_BD"/>
</dbReference>
<evidence type="ECO:0000259" key="6">
    <source>
        <dbReference type="PROSITE" id="PS50983"/>
    </source>
</evidence>
<evidence type="ECO:0000256" key="4">
    <source>
        <dbReference type="ARBA" id="ARBA00022729"/>
    </source>
</evidence>
<dbReference type="EMBL" id="MASU01000007">
    <property type="protein sequence ID" value="PXY30818.1"/>
    <property type="molecule type" value="Genomic_DNA"/>
</dbReference>
<feature type="chain" id="PRO_5039669916" description="Fe/B12 periplasmic-binding domain-containing protein" evidence="5">
    <location>
        <begin position="25"/>
        <end position="329"/>
    </location>
</feature>
<keyword evidence="8" id="KW-1185">Reference proteome</keyword>
<organism evidence="7 8">
    <name type="scientific">Prauserella flavalba</name>
    <dbReference type="NCBI Taxonomy" id="1477506"/>
    <lineage>
        <taxon>Bacteria</taxon>
        <taxon>Bacillati</taxon>
        <taxon>Actinomycetota</taxon>
        <taxon>Actinomycetes</taxon>
        <taxon>Pseudonocardiales</taxon>
        <taxon>Pseudonocardiaceae</taxon>
        <taxon>Prauserella</taxon>
    </lineage>
</organism>
<reference evidence="7 8" key="1">
    <citation type="submission" date="2016-07" db="EMBL/GenBank/DDBJ databases">
        <title>Draft genome sequence of Prauserella sp. YIM 121212, isolated from alkaline soil.</title>
        <authorList>
            <person name="Ruckert C."/>
            <person name="Albersmeier A."/>
            <person name="Jiang C.-L."/>
            <person name="Jiang Y."/>
            <person name="Kalinowski J."/>
            <person name="Schneider O."/>
            <person name="Winkler A."/>
            <person name="Zotchev S.B."/>
        </authorList>
    </citation>
    <scope>NUCLEOTIDE SEQUENCE [LARGE SCALE GENOMIC DNA]</scope>
    <source>
        <strain evidence="7 8">YIM 121212</strain>
    </source>
</reference>
<dbReference type="OrthoDB" id="1846031at2"/>
<dbReference type="Gene3D" id="3.40.50.1980">
    <property type="entry name" value="Nitrogenase molybdenum iron protein domain"/>
    <property type="match status" value="2"/>
</dbReference>
<evidence type="ECO:0000256" key="5">
    <source>
        <dbReference type="SAM" id="SignalP"/>
    </source>
</evidence>
<evidence type="ECO:0000256" key="3">
    <source>
        <dbReference type="ARBA" id="ARBA00022448"/>
    </source>
</evidence>
<feature type="domain" description="Fe/B12 periplasmic-binding" evidence="6">
    <location>
        <begin position="61"/>
        <end position="324"/>
    </location>
</feature>
<sequence>MKFSGRLSRSVAVLAGALAAATIAGCGSGEGGTEENGRALANPVTVEHRFGSTTIDTVPERIVTIDLQWTDTMLAMGVEPVGYTVDDLMPKSGVPWQKPPANGKALSLTDGVPVEQILALDPDLVVGSFSISDEETYRLLSDRVPTIAGPPKADEVTPWQDLVRTAGKILDKPGEAERLVTSVNDTVSATAKEFPGLEGKTFALAQYIVGDSMYIVSNEKDGSSVFFQQLGMKLYPPVRDEGTRTGQSRLNVSTERADLLRSDLLAFLVNGGDESDLADIPGFDQLPGTVAVLDYPTVVGLNTPTPLSIPYALDQLRPHLRDAAGQSGT</sequence>
<dbReference type="Pfam" id="PF01497">
    <property type="entry name" value="Peripla_BP_2"/>
    <property type="match status" value="1"/>
</dbReference>
<gene>
    <name evidence="7" type="ORF">BA062_19995</name>
</gene>
<comment type="subcellular location">
    <subcellularLocation>
        <location evidence="1">Cell envelope</location>
    </subcellularLocation>
</comment>
<protein>
    <recommendedName>
        <fullName evidence="6">Fe/B12 periplasmic-binding domain-containing protein</fullName>
    </recommendedName>
</protein>
<dbReference type="AlphaFoldDB" id="A0A318LKI8"/>
<dbReference type="RefSeq" id="WP_110338992.1">
    <property type="nucleotide sequence ID" value="NZ_JBHVKT010000076.1"/>
</dbReference>
<keyword evidence="3" id="KW-0813">Transport</keyword>
<dbReference type="InterPro" id="IPR051313">
    <property type="entry name" value="Bact_iron-sidero_bind"/>
</dbReference>
<evidence type="ECO:0000313" key="8">
    <source>
        <dbReference type="Proteomes" id="UP000247892"/>
    </source>
</evidence>
<evidence type="ECO:0000313" key="7">
    <source>
        <dbReference type="EMBL" id="PXY30818.1"/>
    </source>
</evidence>
<feature type="signal peptide" evidence="5">
    <location>
        <begin position="1"/>
        <end position="24"/>
    </location>
</feature>
<dbReference type="SUPFAM" id="SSF53807">
    <property type="entry name" value="Helical backbone' metal receptor"/>
    <property type="match status" value="1"/>
</dbReference>
<comment type="similarity">
    <text evidence="2">Belongs to the bacterial solute-binding protein 8 family.</text>
</comment>
<dbReference type="PANTHER" id="PTHR30532:SF24">
    <property type="entry name" value="FERRIC ENTEROBACTIN-BINDING PERIPLASMIC PROTEIN FEPB"/>
    <property type="match status" value="1"/>
</dbReference>
<proteinExistence type="inferred from homology"/>
<dbReference type="PANTHER" id="PTHR30532">
    <property type="entry name" value="IRON III DICITRATE-BINDING PERIPLASMIC PROTEIN"/>
    <property type="match status" value="1"/>
</dbReference>
<evidence type="ECO:0000256" key="1">
    <source>
        <dbReference type="ARBA" id="ARBA00004196"/>
    </source>
</evidence>